<name>A0A822Y9T5_NELNU</name>
<dbReference type="Pfam" id="PF01535">
    <property type="entry name" value="PPR"/>
    <property type="match status" value="2"/>
</dbReference>
<evidence type="ECO:0000256" key="1">
    <source>
        <dbReference type="ARBA" id="ARBA00022737"/>
    </source>
</evidence>
<accession>A0A822Y9T5</accession>
<evidence type="ECO:0000313" key="4">
    <source>
        <dbReference type="Proteomes" id="UP000607653"/>
    </source>
</evidence>
<dbReference type="InterPro" id="IPR002885">
    <property type="entry name" value="PPR_rpt"/>
</dbReference>
<dbReference type="NCBIfam" id="TIGR00756">
    <property type="entry name" value="PPR"/>
    <property type="match status" value="1"/>
</dbReference>
<dbReference type="Gene3D" id="1.25.40.10">
    <property type="entry name" value="Tetratricopeptide repeat domain"/>
    <property type="match status" value="1"/>
</dbReference>
<dbReference type="Proteomes" id="UP000607653">
    <property type="component" value="Unassembled WGS sequence"/>
</dbReference>
<feature type="repeat" description="PPR" evidence="2">
    <location>
        <begin position="46"/>
        <end position="80"/>
    </location>
</feature>
<evidence type="ECO:0000256" key="2">
    <source>
        <dbReference type="PROSITE-ProRule" id="PRU00708"/>
    </source>
</evidence>
<keyword evidence="4" id="KW-1185">Reference proteome</keyword>
<dbReference type="AlphaFoldDB" id="A0A822Y9T5"/>
<dbReference type="PROSITE" id="PS51375">
    <property type="entry name" value="PPR"/>
    <property type="match status" value="1"/>
</dbReference>
<dbReference type="EMBL" id="DUZY01000002">
    <property type="protein sequence ID" value="DAD28019.1"/>
    <property type="molecule type" value="Genomic_DNA"/>
</dbReference>
<organism evidence="3 4">
    <name type="scientific">Nelumbo nucifera</name>
    <name type="common">Sacred lotus</name>
    <dbReference type="NCBI Taxonomy" id="4432"/>
    <lineage>
        <taxon>Eukaryota</taxon>
        <taxon>Viridiplantae</taxon>
        <taxon>Streptophyta</taxon>
        <taxon>Embryophyta</taxon>
        <taxon>Tracheophyta</taxon>
        <taxon>Spermatophyta</taxon>
        <taxon>Magnoliopsida</taxon>
        <taxon>Proteales</taxon>
        <taxon>Nelumbonaceae</taxon>
        <taxon>Nelumbo</taxon>
    </lineage>
</organism>
<comment type="caution">
    <text evidence="3">The sequence shown here is derived from an EMBL/GenBank/DDBJ whole genome shotgun (WGS) entry which is preliminary data.</text>
</comment>
<sequence>MVITSLSIMFHKIDAKSISDHWSPYDMGVLSDNYIKDRDGCIYHRDCVSCNIMIRGCIKNHRTRDAREIFDRMYHRNTVSWNSMIMAYTHEERCILH</sequence>
<evidence type="ECO:0000313" key="3">
    <source>
        <dbReference type="EMBL" id="DAD28019.1"/>
    </source>
</evidence>
<gene>
    <name evidence="3" type="ORF">HUJ06_029486</name>
</gene>
<keyword evidence="1" id="KW-0677">Repeat</keyword>
<dbReference type="InterPro" id="IPR011990">
    <property type="entry name" value="TPR-like_helical_dom_sf"/>
</dbReference>
<protein>
    <submittedName>
        <fullName evidence="3">Uncharacterized protein</fullName>
    </submittedName>
</protein>
<reference evidence="3 4" key="1">
    <citation type="journal article" date="2020" name="Mol. Biol. Evol.">
        <title>Distinct Expression and Methylation Patterns for Genes with Different Fates following a Single Whole-Genome Duplication in Flowering Plants.</title>
        <authorList>
            <person name="Shi T."/>
            <person name="Rahmani R.S."/>
            <person name="Gugger P.F."/>
            <person name="Wang M."/>
            <person name="Li H."/>
            <person name="Zhang Y."/>
            <person name="Li Z."/>
            <person name="Wang Q."/>
            <person name="Van de Peer Y."/>
            <person name="Marchal K."/>
            <person name="Chen J."/>
        </authorList>
    </citation>
    <scope>NUCLEOTIDE SEQUENCE [LARGE SCALE GENOMIC DNA]</scope>
    <source>
        <tissue evidence="3">Leaf</tissue>
    </source>
</reference>
<proteinExistence type="predicted"/>